<dbReference type="PROSITE" id="PS00216">
    <property type="entry name" value="SUGAR_TRANSPORT_1"/>
    <property type="match status" value="1"/>
</dbReference>
<accession>A0A6P2QFP0</accession>
<dbReference type="PRINTS" id="PR01035">
    <property type="entry name" value="TCRTETA"/>
</dbReference>
<comment type="subcellular location">
    <subcellularLocation>
        <location evidence="2">Membrane</location>
        <topology evidence="2">Multi-pass membrane protein</topology>
    </subcellularLocation>
</comment>
<proteinExistence type="inferred from homology"/>
<dbReference type="Pfam" id="PF07690">
    <property type="entry name" value="MFS_1"/>
    <property type="match status" value="1"/>
</dbReference>
<feature type="transmembrane region" description="Helical" evidence="7">
    <location>
        <begin position="493"/>
        <end position="516"/>
    </location>
</feature>
<dbReference type="PANTHER" id="PTHR42718:SF49">
    <property type="entry name" value="EXPORT PROTEIN"/>
    <property type="match status" value="1"/>
</dbReference>
<evidence type="ECO:0000256" key="6">
    <source>
        <dbReference type="ARBA" id="ARBA00023136"/>
    </source>
</evidence>
<dbReference type="InterPro" id="IPR005829">
    <property type="entry name" value="Sugar_transporter_CS"/>
</dbReference>
<sequence length="526" mass="54012">MEARSPLPGRGAIRMTLSDSRRNAVALAAVCLTSLMFGLEISSVPVILPTLEHVLHGDFNGMQWIMNAYTIACTTVLMAAGTLADRFGRKRVYVIGTVLFGATSLLCGLAPNVPVLVAGRLLQGASGGAMLICQIAVLSHQFREGRERGRAFGIWGIVFGIGLGFGPIVGGAIVALASWPWVFLVHAPLAAIALVLIGGAVQESRDPHAGRLDVAGIVTLSLAVLGLAFYITQSAELGLTSAAGLGVLGATVLALAGFFIAERASARPMFDFSVFRIRAFTGAIFGSMGMNFSFWPFMIYLPIWFQVALGYDSVTAGLALLAYTLPTLVAPPFGERLALRYGPGVVIPGGLFTIAAGFALMRIGGAADHASWVTMLPGCVIAGIGLGLTNTPVTNTTTGAVPSSRAGMASGIDMSARMISLALNIAAMGFVLVAGIVASLKGGVAGSIGDVALRRLAQEIASGRTDGLHEIAPALAQADPTGAALHAALVHGFGWVMVYGAAGVAVLATASAVAFAPARRGAPVCE</sequence>
<dbReference type="EMBL" id="CABVPU010000027">
    <property type="protein sequence ID" value="VWC18835.1"/>
    <property type="molecule type" value="Genomic_DNA"/>
</dbReference>
<feature type="transmembrane region" description="Helical" evidence="7">
    <location>
        <begin position="24"/>
        <end position="44"/>
    </location>
</feature>
<feature type="transmembrane region" description="Helical" evidence="7">
    <location>
        <begin position="91"/>
        <end position="111"/>
    </location>
</feature>
<feature type="transmembrane region" description="Helical" evidence="7">
    <location>
        <begin position="309"/>
        <end position="329"/>
    </location>
</feature>
<dbReference type="Gene3D" id="1.20.1250.20">
    <property type="entry name" value="MFS general substrate transporter like domains"/>
    <property type="match status" value="1"/>
</dbReference>
<dbReference type="InterPro" id="IPR020846">
    <property type="entry name" value="MFS_dom"/>
</dbReference>
<evidence type="ECO:0000313" key="9">
    <source>
        <dbReference type="EMBL" id="VWC18835.1"/>
    </source>
</evidence>
<evidence type="ECO:0000259" key="8">
    <source>
        <dbReference type="PROSITE" id="PS50850"/>
    </source>
</evidence>
<name>A0A6P2QFP0_BURL3</name>
<feature type="transmembrane region" description="Helical" evidence="7">
    <location>
        <begin position="237"/>
        <end position="261"/>
    </location>
</feature>
<comment type="similarity">
    <text evidence="3">Belongs to the major facilitator superfamily. TCR/Tet family.</text>
</comment>
<evidence type="ECO:0000256" key="2">
    <source>
        <dbReference type="ARBA" id="ARBA00004141"/>
    </source>
</evidence>
<feature type="transmembrane region" description="Helical" evidence="7">
    <location>
        <begin position="212"/>
        <end position="231"/>
    </location>
</feature>
<dbReference type="Proteomes" id="UP000494174">
    <property type="component" value="Unassembled WGS sequence"/>
</dbReference>
<evidence type="ECO:0000313" key="10">
    <source>
        <dbReference type="Proteomes" id="UP000494174"/>
    </source>
</evidence>
<feature type="transmembrane region" description="Helical" evidence="7">
    <location>
        <begin position="282"/>
        <end position="303"/>
    </location>
</feature>
<protein>
    <submittedName>
        <fullName evidence="9">MFS transporter</fullName>
    </submittedName>
</protein>
<dbReference type="PANTHER" id="PTHR42718">
    <property type="entry name" value="MAJOR FACILITATOR SUPERFAMILY MULTIDRUG TRANSPORTER MFSC"/>
    <property type="match status" value="1"/>
</dbReference>
<evidence type="ECO:0000256" key="3">
    <source>
        <dbReference type="ARBA" id="ARBA00007520"/>
    </source>
</evidence>
<feature type="transmembrane region" description="Helical" evidence="7">
    <location>
        <begin position="151"/>
        <end position="175"/>
    </location>
</feature>
<dbReference type="SUPFAM" id="SSF103473">
    <property type="entry name" value="MFS general substrate transporter"/>
    <property type="match status" value="1"/>
</dbReference>
<keyword evidence="4 7" id="KW-0812">Transmembrane</keyword>
<keyword evidence="5 7" id="KW-1133">Transmembrane helix</keyword>
<feature type="transmembrane region" description="Helical" evidence="7">
    <location>
        <begin position="64"/>
        <end position="84"/>
    </location>
</feature>
<gene>
    <name evidence="9" type="ORF">BLA15945_05791</name>
</gene>
<dbReference type="InterPro" id="IPR011701">
    <property type="entry name" value="MFS"/>
</dbReference>
<feature type="transmembrane region" description="Helical" evidence="7">
    <location>
        <begin position="117"/>
        <end position="139"/>
    </location>
</feature>
<feature type="transmembrane region" description="Helical" evidence="7">
    <location>
        <begin position="181"/>
        <end position="200"/>
    </location>
</feature>
<dbReference type="PROSITE" id="PS50850">
    <property type="entry name" value="MFS"/>
    <property type="match status" value="1"/>
</dbReference>
<evidence type="ECO:0000256" key="7">
    <source>
        <dbReference type="SAM" id="Phobius"/>
    </source>
</evidence>
<dbReference type="GO" id="GO:0016020">
    <property type="term" value="C:membrane"/>
    <property type="evidence" value="ECO:0007669"/>
    <property type="project" value="UniProtKB-SubCell"/>
</dbReference>
<evidence type="ECO:0000256" key="5">
    <source>
        <dbReference type="ARBA" id="ARBA00022989"/>
    </source>
</evidence>
<dbReference type="GO" id="GO:0022857">
    <property type="term" value="F:transmembrane transporter activity"/>
    <property type="evidence" value="ECO:0007669"/>
    <property type="project" value="InterPro"/>
</dbReference>
<dbReference type="InterPro" id="IPR036259">
    <property type="entry name" value="MFS_trans_sf"/>
</dbReference>
<evidence type="ECO:0000256" key="4">
    <source>
        <dbReference type="ARBA" id="ARBA00022692"/>
    </source>
</evidence>
<dbReference type="Gene3D" id="1.20.1720.10">
    <property type="entry name" value="Multidrug resistance protein D"/>
    <property type="match status" value="1"/>
</dbReference>
<feature type="transmembrane region" description="Helical" evidence="7">
    <location>
        <begin position="369"/>
        <end position="388"/>
    </location>
</feature>
<feature type="domain" description="Major facilitator superfamily (MFS) profile" evidence="8">
    <location>
        <begin position="26"/>
        <end position="520"/>
    </location>
</feature>
<reference evidence="9 10" key="1">
    <citation type="submission" date="2019-09" db="EMBL/GenBank/DDBJ databases">
        <authorList>
            <person name="Depoorter E."/>
        </authorList>
    </citation>
    <scope>NUCLEOTIDE SEQUENCE [LARGE SCALE GENOMIC DNA]</scope>
    <source>
        <strain evidence="9">R-15945</strain>
    </source>
</reference>
<feature type="transmembrane region" description="Helical" evidence="7">
    <location>
        <begin position="341"/>
        <end position="363"/>
    </location>
</feature>
<comment type="function">
    <text evidence="1">Resistance to tetracycline by an active tetracycline efflux. This is an energy-dependent process that decreases the accumulation of the antibiotic in whole cells. This protein functions as a metal-tetracycline/H(+) antiporter.</text>
</comment>
<keyword evidence="6 7" id="KW-0472">Membrane</keyword>
<feature type="transmembrane region" description="Helical" evidence="7">
    <location>
        <begin position="418"/>
        <end position="440"/>
    </location>
</feature>
<dbReference type="CDD" id="cd17321">
    <property type="entry name" value="MFS_MMR_MDR_like"/>
    <property type="match status" value="1"/>
</dbReference>
<dbReference type="InterPro" id="IPR001958">
    <property type="entry name" value="Tet-R_TetA/multi-R_MdtG-like"/>
</dbReference>
<organism evidence="9 10">
    <name type="scientific">Burkholderia lata (strain ATCC 17760 / DSM 23089 / LMG 22485 / NCIMB 9086 / R18194 / 383)</name>
    <dbReference type="NCBI Taxonomy" id="482957"/>
    <lineage>
        <taxon>Bacteria</taxon>
        <taxon>Pseudomonadati</taxon>
        <taxon>Pseudomonadota</taxon>
        <taxon>Betaproteobacteria</taxon>
        <taxon>Burkholderiales</taxon>
        <taxon>Burkholderiaceae</taxon>
        <taxon>Burkholderia</taxon>
        <taxon>Burkholderia cepacia complex</taxon>
    </lineage>
</organism>
<evidence type="ECO:0000256" key="1">
    <source>
        <dbReference type="ARBA" id="ARBA00003279"/>
    </source>
</evidence>
<dbReference type="AlphaFoldDB" id="A0A6P2QFP0"/>